<gene>
    <name evidence="1" type="ORF">UFOPK1421_00303</name>
</gene>
<proteinExistence type="predicted"/>
<dbReference type="AlphaFoldDB" id="A0A6J6BA41"/>
<sequence>MARLIFVRHGESQVSVNRVIGGPRSCIGLSDLGRQQSQQLFERWSGVENFSPDMVISSAYPRARETAAIVAPAFGTEPVEVISEFGEHDPGPQCDGLLYTDFTARFGDPDWENDPYGMTFPGGETIAEFQFRIGSAVRSLVDRLGDGTAVIFCHGGVVDTALRQSMRAAGTGVFEIYTVNTSITELLLVKTGRWRVIRYNDSAHLVGLPVSTLRGLSSDESQ</sequence>
<reference evidence="1" key="1">
    <citation type="submission" date="2020-05" db="EMBL/GenBank/DDBJ databases">
        <authorList>
            <person name="Chiriac C."/>
            <person name="Salcher M."/>
            <person name="Ghai R."/>
            <person name="Kavagutti S V."/>
        </authorList>
    </citation>
    <scope>NUCLEOTIDE SEQUENCE</scope>
</reference>
<dbReference type="Gene3D" id="3.40.50.1240">
    <property type="entry name" value="Phosphoglycerate mutase-like"/>
    <property type="match status" value="1"/>
</dbReference>
<dbReference type="SMART" id="SM00855">
    <property type="entry name" value="PGAM"/>
    <property type="match status" value="1"/>
</dbReference>
<dbReference type="GO" id="GO:0005737">
    <property type="term" value="C:cytoplasm"/>
    <property type="evidence" value="ECO:0007669"/>
    <property type="project" value="TreeGrafter"/>
</dbReference>
<dbReference type="SUPFAM" id="SSF53254">
    <property type="entry name" value="Phosphoglycerate mutase-like"/>
    <property type="match status" value="1"/>
</dbReference>
<dbReference type="Pfam" id="PF00300">
    <property type="entry name" value="His_Phos_1"/>
    <property type="match status" value="1"/>
</dbReference>
<accession>A0A6J6BA41</accession>
<dbReference type="GO" id="GO:0016791">
    <property type="term" value="F:phosphatase activity"/>
    <property type="evidence" value="ECO:0007669"/>
    <property type="project" value="TreeGrafter"/>
</dbReference>
<dbReference type="CDD" id="cd07067">
    <property type="entry name" value="HP_PGM_like"/>
    <property type="match status" value="1"/>
</dbReference>
<dbReference type="PANTHER" id="PTHR48100:SF1">
    <property type="entry name" value="HISTIDINE PHOSPHATASE FAMILY PROTEIN-RELATED"/>
    <property type="match status" value="1"/>
</dbReference>
<evidence type="ECO:0000313" key="1">
    <source>
        <dbReference type="EMBL" id="CAB4535273.1"/>
    </source>
</evidence>
<dbReference type="PANTHER" id="PTHR48100">
    <property type="entry name" value="BROAD-SPECIFICITY PHOSPHATASE YOR283W-RELATED"/>
    <property type="match status" value="1"/>
</dbReference>
<dbReference type="InterPro" id="IPR013078">
    <property type="entry name" value="His_Pase_superF_clade-1"/>
</dbReference>
<dbReference type="EMBL" id="CAEZSL010000020">
    <property type="protein sequence ID" value="CAB4535273.1"/>
    <property type="molecule type" value="Genomic_DNA"/>
</dbReference>
<protein>
    <submittedName>
        <fullName evidence="1">Unannotated protein</fullName>
    </submittedName>
</protein>
<organism evidence="1">
    <name type="scientific">freshwater metagenome</name>
    <dbReference type="NCBI Taxonomy" id="449393"/>
    <lineage>
        <taxon>unclassified sequences</taxon>
        <taxon>metagenomes</taxon>
        <taxon>ecological metagenomes</taxon>
    </lineage>
</organism>
<dbReference type="InterPro" id="IPR029033">
    <property type="entry name" value="His_PPase_superfam"/>
</dbReference>
<name>A0A6J6BA41_9ZZZZ</name>
<dbReference type="InterPro" id="IPR050275">
    <property type="entry name" value="PGM_Phosphatase"/>
</dbReference>